<organism evidence="2 3">
    <name type="scientific">Psychroflexus torquis (strain ATCC 700755 / CIP 106069 / ACAM 623)</name>
    <dbReference type="NCBI Taxonomy" id="313595"/>
    <lineage>
        <taxon>Bacteria</taxon>
        <taxon>Pseudomonadati</taxon>
        <taxon>Bacteroidota</taxon>
        <taxon>Flavobacteriia</taxon>
        <taxon>Flavobacteriales</taxon>
        <taxon>Flavobacteriaceae</taxon>
        <taxon>Psychroflexus</taxon>
    </lineage>
</organism>
<evidence type="ECO:0000313" key="2">
    <source>
        <dbReference type="EMBL" id="AFU69925.1"/>
    </source>
</evidence>
<dbReference type="EMBL" id="CP003879">
    <property type="protein sequence ID" value="AFU69925.1"/>
    <property type="molecule type" value="Genomic_DNA"/>
</dbReference>
<dbReference type="HOGENOM" id="CLU_1569414_0_0_10"/>
<name>K4IWT9_PSYTT</name>
<accession>K4IWT9</accession>
<reference evidence="2" key="1">
    <citation type="submission" date="2006-03" db="EMBL/GenBank/DDBJ databases">
        <authorList>
            <person name="Bowman J."/>
            <person name="Ferriera S."/>
            <person name="Johnson J."/>
            <person name="Kravitz S."/>
            <person name="Halpern A."/>
            <person name="Remington K."/>
            <person name="Beeson K."/>
            <person name="Tran B."/>
            <person name="Rogers Y.-H."/>
            <person name="Friedman R."/>
            <person name="Venter J.C."/>
        </authorList>
    </citation>
    <scope>NUCLEOTIDE SEQUENCE [LARGE SCALE GENOMIC DNA]</scope>
    <source>
        <strain evidence="2">ATCC 700755</strain>
    </source>
</reference>
<dbReference type="KEGG" id="ptq:P700755_003278"/>
<dbReference type="Proteomes" id="UP000008514">
    <property type="component" value="Chromosome"/>
</dbReference>
<proteinExistence type="predicted"/>
<keyword evidence="3" id="KW-1185">Reference proteome</keyword>
<sequence length="170" mass="19987">MNQVIQIILSVSVLSIPIVFFWIYMTTLEKRTKKIIQAHSDNSSEIYTDLKVWFKNFDVFKKKNKFDLDPYQTLYSFNNCDLILNDRNIVVIGKTKILGKNKPLTPTFFEFEKNGITLKPGHVKIEKIQEVSNVLEIEFTDRNYLEKMTLVLKRPGNELKEKIKTCYNKS</sequence>
<dbReference type="AlphaFoldDB" id="K4IWT9"/>
<keyword evidence="1" id="KW-0472">Membrane</keyword>
<evidence type="ECO:0000313" key="3">
    <source>
        <dbReference type="Proteomes" id="UP000008514"/>
    </source>
</evidence>
<dbReference type="RefSeq" id="WP_015025475.1">
    <property type="nucleotide sequence ID" value="NC_018721.1"/>
</dbReference>
<feature type="transmembrane region" description="Helical" evidence="1">
    <location>
        <begin position="6"/>
        <end position="25"/>
    </location>
</feature>
<protein>
    <submittedName>
        <fullName evidence="2">Uncharacterized protein</fullName>
    </submittedName>
</protein>
<dbReference type="OrthoDB" id="1495339at2"/>
<keyword evidence="1" id="KW-0812">Transmembrane</keyword>
<evidence type="ECO:0000256" key="1">
    <source>
        <dbReference type="SAM" id="Phobius"/>
    </source>
</evidence>
<keyword evidence="1" id="KW-1133">Transmembrane helix</keyword>
<gene>
    <name evidence="2" type="ordered locus">P700755_003278</name>
</gene>
<reference evidence="2" key="2">
    <citation type="submission" date="2012-09" db="EMBL/GenBank/DDBJ databases">
        <title>The complete sequence of Psychroflexus torquis an extreme psychrophile from sea-ice that is stimulated by light.</title>
        <authorList>
            <person name="Feng S."/>
            <person name="Powell S.M."/>
            <person name="Bowman J.P."/>
        </authorList>
    </citation>
    <scope>NUCLEOTIDE SEQUENCE [LARGE SCALE GENOMIC DNA]</scope>
    <source>
        <strain evidence="2">ATCC 700755</strain>
    </source>
</reference>